<dbReference type="WBParaSite" id="HCON_00132070-00003">
    <property type="protein sequence ID" value="HCON_00132070-00003"/>
    <property type="gene ID" value="HCON_00132070"/>
</dbReference>
<name>A0A7I5EBT3_HAECO</name>
<feature type="transmembrane region" description="Helical" evidence="1">
    <location>
        <begin position="177"/>
        <end position="195"/>
    </location>
</feature>
<feature type="transmembrane region" description="Helical" evidence="1">
    <location>
        <begin position="215"/>
        <end position="233"/>
    </location>
</feature>
<dbReference type="AlphaFoldDB" id="A0A7I5EBT3"/>
<dbReference type="PANTHER" id="PTHR12892:SF12">
    <property type="entry name" value="RHOMBOID DOMAIN-CONTAINING PROTEIN"/>
    <property type="match status" value="1"/>
</dbReference>
<feature type="domain" description="CWH43-like N-terminal" evidence="2">
    <location>
        <begin position="124"/>
        <end position="333"/>
    </location>
</feature>
<feature type="transmembrane region" description="Helical" evidence="1">
    <location>
        <begin position="281"/>
        <end position="303"/>
    </location>
</feature>
<reference evidence="4" key="1">
    <citation type="submission" date="2020-12" db="UniProtKB">
        <authorList>
            <consortium name="WormBaseParasite"/>
        </authorList>
    </citation>
    <scope>IDENTIFICATION</scope>
    <source>
        <strain evidence="4">MHco3</strain>
    </source>
</reference>
<evidence type="ECO:0000313" key="3">
    <source>
        <dbReference type="Proteomes" id="UP000025227"/>
    </source>
</evidence>
<evidence type="ECO:0000256" key="1">
    <source>
        <dbReference type="SAM" id="Phobius"/>
    </source>
</evidence>
<evidence type="ECO:0000259" key="2">
    <source>
        <dbReference type="Pfam" id="PF10277"/>
    </source>
</evidence>
<dbReference type="GO" id="GO:0000139">
    <property type="term" value="C:Golgi membrane"/>
    <property type="evidence" value="ECO:0007669"/>
    <property type="project" value="InterPro"/>
</dbReference>
<dbReference type="Pfam" id="PF10277">
    <property type="entry name" value="Frag1"/>
    <property type="match status" value="1"/>
</dbReference>
<accession>A0A7I5EBT3</accession>
<protein>
    <submittedName>
        <fullName evidence="4">G_PROTEIN_RECEP_F1_2 domain-containing protein</fullName>
    </submittedName>
</protein>
<proteinExistence type="predicted"/>
<feature type="transmembrane region" description="Helical" evidence="1">
    <location>
        <begin position="245"/>
        <end position="269"/>
    </location>
</feature>
<keyword evidence="1" id="KW-0472">Membrane</keyword>
<keyword evidence="1" id="KW-0812">Transmembrane</keyword>
<evidence type="ECO:0000313" key="4">
    <source>
        <dbReference type="WBParaSite" id="HCON_00132070-00003"/>
    </source>
</evidence>
<organism evidence="3 4">
    <name type="scientific">Haemonchus contortus</name>
    <name type="common">Barber pole worm</name>
    <dbReference type="NCBI Taxonomy" id="6289"/>
    <lineage>
        <taxon>Eukaryota</taxon>
        <taxon>Metazoa</taxon>
        <taxon>Ecdysozoa</taxon>
        <taxon>Nematoda</taxon>
        <taxon>Chromadorea</taxon>
        <taxon>Rhabditida</taxon>
        <taxon>Rhabditina</taxon>
        <taxon>Rhabditomorpha</taxon>
        <taxon>Strongyloidea</taxon>
        <taxon>Trichostrongylidae</taxon>
        <taxon>Haemonchus</taxon>
    </lineage>
</organism>
<dbReference type="GO" id="GO:0005789">
    <property type="term" value="C:endoplasmic reticulum membrane"/>
    <property type="evidence" value="ECO:0007669"/>
    <property type="project" value="TreeGrafter"/>
</dbReference>
<keyword evidence="3" id="KW-1185">Reference proteome</keyword>
<feature type="transmembrane region" description="Helical" evidence="1">
    <location>
        <begin position="119"/>
        <end position="142"/>
    </location>
</feature>
<dbReference type="InterPro" id="IPR019402">
    <property type="entry name" value="CWH43_N"/>
</dbReference>
<dbReference type="Proteomes" id="UP000025227">
    <property type="component" value="Unplaced"/>
</dbReference>
<dbReference type="GO" id="GO:0006506">
    <property type="term" value="P:GPI anchor biosynthetic process"/>
    <property type="evidence" value="ECO:0007669"/>
    <property type="project" value="TreeGrafter"/>
</dbReference>
<sequence length="355" mass="40503">MSNIWTHRVPKTSSVRVLSMKMYAINRESTGIKEEAGQCLFDGRLRYHRSLVGPSFFELFNFHLLYENDFSSNGWPYPNYKCNCHWLSPLRCRLCLESSSGMTIVEFHRTREPRLLKTISIRSVFMTCMVCPIAAILVSFGLGSTLHPSELFNYRWTCGIVHLPSVSRIMNMSLGRIIFQTLVLSSIPLRLLVLLKHWLQFIALEVSRKLKAAKVVMVISGVAEVLLLGLLTVIGERESGDFHVGLFACFATASYVYFICLCLLTGWTFSGSESDLLRARLQMAFLAIITFTMPIIILLFVLYNGFCVPFTYELFAMFEYVTVLAMYAFHVSSFSKMAGHFYFVHGSIKSRTQRV</sequence>
<dbReference type="OrthoDB" id="5852423at2759"/>
<dbReference type="PANTHER" id="PTHR12892">
    <property type="entry name" value="FGF RECEPTOR ACTIVATING PROTEIN 1"/>
    <property type="match status" value="1"/>
</dbReference>
<keyword evidence="1" id="KW-1133">Transmembrane helix</keyword>
<dbReference type="InterPro" id="IPR039545">
    <property type="entry name" value="PGAP2"/>
</dbReference>